<evidence type="ECO:0000256" key="6">
    <source>
        <dbReference type="ARBA" id="ARBA00022989"/>
    </source>
</evidence>
<dbReference type="GO" id="GO:0005787">
    <property type="term" value="C:signal peptidase complex"/>
    <property type="evidence" value="ECO:0007669"/>
    <property type="project" value="InterPro"/>
</dbReference>
<dbReference type="Proteomes" id="UP000033188">
    <property type="component" value="Chromosome 3"/>
</dbReference>
<sequence length="171" mass="19478">MSSSALRLYTVFSTAVCAAGIALAFNYLSGLYHRSHAFAHGSVSHVQTFELKTISSQSDRAALELHLDYDLRNVFDWSTNVIFLYVTAEYETARHPRNELIIYDKVIEDPSEAYEPGRNIVSKYYMVDFGRSLRKTRVTLRLFYSFVPIGGLISSHKLGESRFTMPSDYVL</sequence>
<evidence type="ECO:0000256" key="4">
    <source>
        <dbReference type="ARBA" id="ARBA00022824"/>
    </source>
</evidence>
<protein>
    <recommendedName>
        <fullName evidence="8">Signal peptidase complex subunit 3</fullName>
    </recommendedName>
</protein>
<gene>
    <name evidence="10" type="ORF">BBBOND_0304590</name>
</gene>
<dbReference type="InterPro" id="IPR007653">
    <property type="entry name" value="SPC3"/>
</dbReference>
<evidence type="ECO:0000256" key="8">
    <source>
        <dbReference type="ARBA" id="ARBA00029556"/>
    </source>
</evidence>
<evidence type="ECO:0000256" key="2">
    <source>
        <dbReference type="ARBA" id="ARBA00009289"/>
    </source>
</evidence>
<dbReference type="Pfam" id="PF04573">
    <property type="entry name" value="SPC22"/>
    <property type="match status" value="1"/>
</dbReference>
<keyword evidence="4" id="KW-0256">Endoplasmic reticulum</keyword>
<dbReference type="OMA" id="AFDWSTH"/>
<keyword evidence="6 9" id="KW-1133">Transmembrane helix</keyword>
<evidence type="ECO:0000313" key="11">
    <source>
        <dbReference type="Proteomes" id="UP000033188"/>
    </source>
</evidence>
<feature type="transmembrane region" description="Helical" evidence="9">
    <location>
        <begin position="6"/>
        <end position="28"/>
    </location>
</feature>
<organism evidence="10 11">
    <name type="scientific">Babesia bigemina</name>
    <dbReference type="NCBI Taxonomy" id="5866"/>
    <lineage>
        <taxon>Eukaryota</taxon>
        <taxon>Sar</taxon>
        <taxon>Alveolata</taxon>
        <taxon>Apicomplexa</taxon>
        <taxon>Aconoidasida</taxon>
        <taxon>Piroplasmida</taxon>
        <taxon>Babesiidae</taxon>
        <taxon>Babesia</taxon>
    </lineage>
</organism>
<evidence type="ECO:0000256" key="5">
    <source>
        <dbReference type="ARBA" id="ARBA00022968"/>
    </source>
</evidence>
<dbReference type="AlphaFoldDB" id="A0A061D761"/>
<dbReference type="GO" id="GO:0006465">
    <property type="term" value="P:signal peptide processing"/>
    <property type="evidence" value="ECO:0007669"/>
    <property type="project" value="InterPro"/>
</dbReference>
<keyword evidence="7 9" id="KW-0472">Membrane</keyword>
<dbReference type="PIRSF" id="PIRSF016089">
    <property type="entry name" value="SPC22"/>
    <property type="match status" value="1"/>
</dbReference>
<dbReference type="EMBL" id="LK391709">
    <property type="protein sequence ID" value="CDR96556.1"/>
    <property type="molecule type" value="Genomic_DNA"/>
</dbReference>
<name>A0A061D761_BABBI</name>
<reference evidence="11" key="1">
    <citation type="journal article" date="2014" name="Nucleic Acids Res.">
        <title>The evolutionary dynamics of variant antigen genes in Babesia reveal a history of genomic innovation underlying host-parasite interaction.</title>
        <authorList>
            <person name="Jackson A.P."/>
            <person name="Otto T.D."/>
            <person name="Darby A."/>
            <person name="Ramaprasad A."/>
            <person name="Xia D."/>
            <person name="Echaide I.E."/>
            <person name="Farber M."/>
            <person name="Gahlot S."/>
            <person name="Gamble J."/>
            <person name="Gupta D."/>
            <person name="Gupta Y."/>
            <person name="Jackson L."/>
            <person name="Malandrin L."/>
            <person name="Malas T.B."/>
            <person name="Moussa E."/>
            <person name="Nair M."/>
            <person name="Reid A.J."/>
            <person name="Sanders M."/>
            <person name="Sharma J."/>
            <person name="Tracey A."/>
            <person name="Quail M.A."/>
            <person name="Weir W."/>
            <person name="Wastling J.M."/>
            <person name="Hall N."/>
            <person name="Willadsen P."/>
            <person name="Lingelbach K."/>
            <person name="Shiels B."/>
            <person name="Tait A."/>
            <person name="Berriman M."/>
            <person name="Allred D.R."/>
            <person name="Pain A."/>
        </authorList>
    </citation>
    <scope>NUCLEOTIDE SEQUENCE [LARGE SCALE GENOMIC DNA]</scope>
    <source>
        <strain evidence="11">Bond</strain>
    </source>
</reference>
<evidence type="ECO:0000256" key="1">
    <source>
        <dbReference type="ARBA" id="ARBA00004648"/>
    </source>
</evidence>
<evidence type="ECO:0000256" key="9">
    <source>
        <dbReference type="SAM" id="Phobius"/>
    </source>
</evidence>
<keyword evidence="3 9" id="KW-0812">Transmembrane</keyword>
<accession>A0A061D761</accession>
<dbReference type="OrthoDB" id="10261524at2759"/>
<evidence type="ECO:0000256" key="3">
    <source>
        <dbReference type="ARBA" id="ARBA00022692"/>
    </source>
</evidence>
<keyword evidence="5" id="KW-0735">Signal-anchor</keyword>
<dbReference type="KEGG" id="bbig:BBBOND_0304590"/>
<comment type="subcellular location">
    <subcellularLocation>
        <location evidence="1">Endoplasmic reticulum membrane</location>
        <topology evidence="1">Single-pass type II membrane protein</topology>
    </subcellularLocation>
</comment>
<dbReference type="PANTHER" id="PTHR12804:SF0">
    <property type="entry name" value="SIGNAL PEPTIDASE COMPLEX SUBUNIT 3"/>
    <property type="match status" value="1"/>
</dbReference>
<comment type="similarity">
    <text evidence="2">Belongs to the SPCS3 family.</text>
</comment>
<evidence type="ECO:0000313" key="10">
    <source>
        <dbReference type="EMBL" id="CDR96556.1"/>
    </source>
</evidence>
<dbReference type="GeneID" id="24565097"/>
<dbReference type="GO" id="GO:0045047">
    <property type="term" value="P:protein targeting to ER"/>
    <property type="evidence" value="ECO:0007669"/>
    <property type="project" value="TreeGrafter"/>
</dbReference>
<dbReference type="PANTHER" id="PTHR12804">
    <property type="entry name" value="MICROSOMAL SIGNAL PEPTIDASE 23 KD SUBUNIT SPC22/23"/>
    <property type="match status" value="1"/>
</dbReference>
<evidence type="ECO:0000256" key="7">
    <source>
        <dbReference type="ARBA" id="ARBA00023136"/>
    </source>
</evidence>
<dbReference type="RefSeq" id="XP_012768742.1">
    <property type="nucleotide sequence ID" value="XM_012913288.1"/>
</dbReference>
<dbReference type="STRING" id="5866.A0A061D761"/>
<proteinExistence type="inferred from homology"/>
<dbReference type="VEuPathDB" id="PiroplasmaDB:BBBOND_0304590"/>
<keyword evidence="11" id="KW-1185">Reference proteome</keyword>